<keyword evidence="4" id="KW-1185">Reference proteome</keyword>
<evidence type="ECO:0000259" key="2">
    <source>
        <dbReference type="Pfam" id="PF20605"/>
    </source>
</evidence>
<feature type="domain" description="Antitoxin-like ribbon-helix-helix" evidence="2">
    <location>
        <begin position="48"/>
        <end position="95"/>
    </location>
</feature>
<proteinExistence type="predicted"/>
<reference evidence="4" key="1">
    <citation type="submission" date="2016-10" db="EMBL/GenBank/DDBJ databases">
        <authorList>
            <person name="Varghese N."/>
            <person name="Submissions S."/>
        </authorList>
    </citation>
    <scope>NUCLEOTIDE SEQUENCE [LARGE SCALE GENOMIC DNA]</scope>
    <source>
        <strain evidence="4">Nm69</strain>
    </source>
</reference>
<evidence type="ECO:0000256" key="1">
    <source>
        <dbReference type="SAM" id="MobiDB-lite"/>
    </source>
</evidence>
<protein>
    <recommendedName>
        <fullName evidence="2">Antitoxin-like ribbon-helix-helix domain-containing protein</fullName>
    </recommendedName>
</protein>
<name>A0A1I4H412_9PROT</name>
<dbReference type="Proteomes" id="UP000199533">
    <property type="component" value="Unassembled WGS sequence"/>
</dbReference>
<dbReference type="RefSeq" id="WP_090703628.1">
    <property type="nucleotide sequence ID" value="NZ_FOSP01000070.1"/>
</dbReference>
<evidence type="ECO:0000313" key="3">
    <source>
        <dbReference type="EMBL" id="SFL37018.1"/>
    </source>
</evidence>
<feature type="compositionally biased region" description="Basic and acidic residues" evidence="1">
    <location>
        <begin position="29"/>
        <end position="48"/>
    </location>
</feature>
<dbReference type="Pfam" id="PF20605">
    <property type="entry name" value="Antitox_RHH"/>
    <property type="match status" value="1"/>
</dbReference>
<gene>
    <name evidence="3" type="ORF">SAMN05216302_10705</name>
</gene>
<accession>A0A1I4H412</accession>
<feature type="region of interest" description="Disordered" evidence="1">
    <location>
        <begin position="29"/>
        <end position="56"/>
    </location>
</feature>
<dbReference type="AlphaFoldDB" id="A0A1I4H412"/>
<sequence>MANSLQEVLNRANTNKLIKKPEPIVEEVPKKKKTIEKTSIERSKKENRSNTVLIGGHFPPEVSRQLRIIAAEEGTTNQALLQEALDLLFAKKGKKLINDI</sequence>
<evidence type="ECO:0000313" key="4">
    <source>
        <dbReference type="Proteomes" id="UP000199533"/>
    </source>
</evidence>
<dbReference type="InterPro" id="IPR046765">
    <property type="entry name" value="Antitox_RHH"/>
</dbReference>
<organism evidence="3 4">
    <name type="scientific">Nitrosomonas aestuarii</name>
    <dbReference type="NCBI Taxonomy" id="52441"/>
    <lineage>
        <taxon>Bacteria</taxon>
        <taxon>Pseudomonadati</taxon>
        <taxon>Pseudomonadota</taxon>
        <taxon>Betaproteobacteria</taxon>
        <taxon>Nitrosomonadales</taxon>
        <taxon>Nitrosomonadaceae</taxon>
        <taxon>Nitrosomonas</taxon>
    </lineage>
</organism>
<dbReference type="OrthoDB" id="7190256at2"/>
<dbReference type="EMBL" id="FOSP01000070">
    <property type="protein sequence ID" value="SFL37018.1"/>
    <property type="molecule type" value="Genomic_DNA"/>
</dbReference>